<evidence type="ECO:0000256" key="1">
    <source>
        <dbReference type="SAM" id="MobiDB-lite"/>
    </source>
</evidence>
<feature type="compositionally biased region" description="Basic and acidic residues" evidence="1">
    <location>
        <begin position="59"/>
        <end position="69"/>
    </location>
</feature>
<reference evidence="2" key="2">
    <citation type="journal article" date="2017" name="Nat. Commun.">
        <title>Single-virus genomics reveals hidden cosmopolitan and abundant viruses.</title>
        <authorList>
            <person name="Martinez-Hernandez F."/>
            <person name="Fornas O."/>
            <person name="Lluesma Gomez M."/>
            <person name="Bolduc B."/>
            <person name="de la Cruz Pena M.J."/>
            <person name="Martinez J.M."/>
            <person name="Anton J."/>
            <person name="Gasol J.M."/>
            <person name="Rosselli R."/>
            <person name="Rodriguez-Valera F."/>
            <person name="Sullivan M.B."/>
            <person name="Acinas S.G."/>
            <person name="Martinez-Garcia M."/>
        </authorList>
    </citation>
    <scope>NUCLEOTIDE SEQUENCE</scope>
</reference>
<sequence>MMNIIAICLVTLLLSSCTAVTVLGYISSAYNTGKLVKDLSTNDIQSKDNVSDVWYGEPPTHHRDGDISK</sequence>
<proteinExistence type="predicted"/>
<protein>
    <submittedName>
        <fullName evidence="2">Uncharacterized protein</fullName>
    </submittedName>
</protein>
<name>A0A218MKE8_9VIRU</name>
<evidence type="ECO:0000313" key="2">
    <source>
        <dbReference type="EMBL" id="ASE99755.1"/>
    </source>
</evidence>
<accession>A0A218MKE8</accession>
<feature type="region of interest" description="Disordered" evidence="1">
    <location>
        <begin position="50"/>
        <end position="69"/>
    </location>
</feature>
<reference evidence="2" key="1">
    <citation type="submission" date="2016-10" db="EMBL/GenBank/DDBJ databases">
        <authorList>
            <person name="Varghese N."/>
        </authorList>
    </citation>
    <scope>NUCLEOTIDE SEQUENCE</scope>
</reference>
<dbReference type="EMBL" id="KY052794">
    <property type="protein sequence ID" value="ASE99755.1"/>
    <property type="molecule type" value="Genomic_DNA"/>
</dbReference>
<organism evidence="2">
    <name type="scientific">uncultured virus</name>
    <dbReference type="NCBI Taxonomy" id="340016"/>
    <lineage>
        <taxon>Viruses</taxon>
        <taxon>environmental samples</taxon>
    </lineage>
</organism>